<dbReference type="PANTHER" id="PTHR30036:SF7">
    <property type="entry name" value="ABC TRANSPORTER PERIPLASMIC-BINDING PROTEIN YPHF"/>
    <property type="match status" value="1"/>
</dbReference>
<dbReference type="InterPro" id="IPR028082">
    <property type="entry name" value="Peripla_BP_I"/>
</dbReference>
<keyword evidence="3" id="KW-0732">Signal</keyword>
<reference evidence="5 6" key="1">
    <citation type="submission" date="2019-03" db="EMBL/GenBank/DDBJ databases">
        <title>Genomics of glacier-inhabiting Cryobacterium strains.</title>
        <authorList>
            <person name="Liu Q."/>
            <person name="Xin Y.-H."/>
        </authorList>
    </citation>
    <scope>NUCLEOTIDE SEQUENCE [LARGE SCALE GENOMIC DNA]</scope>
    <source>
        <strain evidence="5 6">HLT2-23</strain>
    </source>
</reference>
<comment type="caution">
    <text evidence="5">The sequence shown here is derived from an EMBL/GenBank/DDBJ whole genome shotgun (WGS) entry which is preliminary data.</text>
</comment>
<dbReference type="InterPro" id="IPR050555">
    <property type="entry name" value="Bact_Solute-Bind_Prot2"/>
</dbReference>
<proteinExistence type="inferred from homology"/>
<dbReference type="GO" id="GO:0030288">
    <property type="term" value="C:outer membrane-bounded periplasmic space"/>
    <property type="evidence" value="ECO:0007669"/>
    <property type="project" value="TreeGrafter"/>
</dbReference>
<evidence type="ECO:0000256" key="3">
    <source>
        <dbReference type="SAM" id="SignalP"/>
    </source>
</evidence>
<sequence>MKLTLSTKRGLVAVAVASTAMLGLAACTGTETTSASSSASGLESGFGARAENRDAYFITYYNPASDAFWAQILAGAEDAAKLGNLNLTHQTADADPATMVTLVQTAIATDPAVIFMPFNEGEAWVDVACQAHDAGITVVSYNVPAPETAGECVSGFVGQDFYEVGGIVGQALLDSDKVAPGDKVLITAEEPDQPYALQRGGGAFDVLDEAGIGVLPQDQWLRVGGDDAGALDALTSWLVANPDVKAVIPVGGTPHRNLPAALEAAGLSDVTIIGFDTAPQIVQGLKDGVILATADQQGYVQGFQSTMQGVLSLDFGFSPANINSGGLGLITDETVENIEAEDLQGIRW</sequence>
<feature type="domain" description="Periplasmic binding protein" evidence="4">
    <location>
        <begin position="64"/>
        <end position="309"/>
    </location>
</feature>
<dbReference type="OrthoDB" id="257716at2"/>
<dbReference type="GO" id="GO:0030246">
    <property type="term" value="F:carbohydrate binding"/>
    <property type="evidence" value="ECO:0007669"/>
    <property type="project" value="TreeGrafter"/>
</dbReference>
<dbReference type="PANTHER" id="PTHR30036">
    <property type="entry name" value="D-XYLOSE-BINDING PERIPLASMIC PROTEIN"/>
    <property type="match status" value="1"/>
</dbReference>
<evidence type="ECO:0000256" key="1">
    <source>
        <dbReference type="ARBA" id="ARBA00004196"/>
    </source>
</evidence>
<dbReference type="AlphaFoldDB" id="A0A4R8USH0"/>
<feature type="chain" id="PRO_5039181382" description="Periplasmic binding protein domain-containing protein" evidence="3">
    <location>
        <begin position="26"/>
        <end position="348"/>
    </location>
</feature>
<dbReference type="PROSITE" id="PS51257">
    <property type="entry name" value="PROKAR_LIPOPROTEIN"/>
    <property type="match status" value="1"/>
</dbReference>
<dbReference type="EMBL" id="SOEY01000028">
    <property type="protein sequence ID" value="TFB71172.1"/>
    <property type="molecule type" value="Genomic_DNA"/>
</dbReference>
<evidence type="ECO:0000313" key="5">
    <source>
        <dbReference type="EMBL" id="TFB71172.1"/>
    </source>
</evidence>
<evidence type="ECO:0000313" key="6">
    <source>
        <dbReference type="Proteomes" id="UP000298173"/>
    </source>
</evidence>
<organism evidence="5 6">
    <name type="scientific">Cryobacterium glaciale</name>
    <dbReference type="NCBI Taxonomy" id="1259145"/>
    <lineage>
        <taxon>Bacteria</taxon>
        <taxon>Bacillati</taxon>
        <taxon>Actinomycetota</taxon>
        <taxon>Actinomycetes</taxon>
        <taxon>Micrococcales</taxon>
        <taxon>Microbacteriaceae</taxon>
        <taxon>Cryobacterium</taxon>
    </lineage>
</organism>
<feature type="signal peptide" evidence="3">
    <location>
        <begin position="1"/>
        <end position="25"/>
    </location>
</feature>
<dbReference type="Pfam" id="PF13407">
    <property type="entry name" value="Peripla_BP_4"/>
    <property type="match status" value="1"/>
</dbReference>
<dbReference type="Proteomes" id="UP000298173">
    <property type="component" value="Unassembled WGS sequence"/>
</dbReference>
<name>A0A4R8USH0_9MICO</name>
<dbReference type="Gene3D" id="3.40.50.2300">
    <property type="match status" value="2"/>
</dbReference>
<evidence type="ECO:0000259" key="4">
    <source>
        <dbReference type="Pfam" id="PF13407"/>
    </source>
</evidence>
<protein>
    <recommendedName>
        <fullName evidence="4">Periplasmic binding protein domain-containing protein</fullName>
    </recommendedName>
</protein>
<dbReference type="InterPro" id="IPR025997">
    <property type="entry name" value="SBP_2_dom"/>
</dbReference>
<evidence type="ECO:0000256" key="2">
    <source>
        <dbReference type="ARBA" id="ARBA00007639"/>
    </source>
</evidence>
<dbReference type="RefSeq" id="WP_134503692.1">
    <property type="nucleotide sequence ID" value="NZ_SOEY01000028.1"/>
</dbReference>
<comment type="similarity">
    <text evidence="2">Belongs to the bacterial solute-binding protein 2 family.</text>
</comment>
<comment type="subcellular location">
    <subcellularLocation>
        <location evidence="1">Cell envelope</location>
    </subcellularLocation>
</comment>
<keyword evidence="6" id="KW-1185">Reference proteome</keyword>
<accession>A0A4R8USH0</accession>
<gene>
    <name evidence="5" type="ORF">E3O06_12390</name>
</gene>
<dbReference type="SUPFAM" id="SSF53822">
    <property type="entry name" value="Periplasmic binding protein-like I"/>
    <property type="match status" value="1"/>
</dbReference>